<dbReference type="EMBL" id="VSSQ01113373">
    <property type="protein sequence ID" value="MPN49799.1"/>
    <property type="molecule type" value="Genomic_DNA"/>
</dbReference>
<proteinExistence type="predicted"/>
<protein>
    <submittedName>
        <fullName evidence="1">Uncharacterized protein</fullName>
    </submittedName>
</protein>
<name>A0A645IH49_9ZZZZ</name>
<accession>A0A645IH49</accession>
<evidence type="ECO:0000313" key="1">
    <source>
        <dbReference type="EMBL" id="MPN49799.1"/>
    </source>
</evidence>
<gene>
    <name evidence="1" type="ORF">SDC9_197421</name>
</gene>
<reference evidence="1" key="1">
    <citation type="submission" date="2019-08" db="EMBL/GenBank/DDBJ databases">
        <authorList>
            <person name="Kucharzyk K."/>
            <person name="Murdoch R.W."/>
            <person name="Higgins S."/>
            <person name="Loffler F."/>
        </authorList>
    </citation>
    <scope>NUCLEOTIDE SEQUENCE</scope>
</reference>
<comment type="caution">
    <text evidence="1">The sequence shown here is derived from an EMBL/GenBank/DDBJ whole genome shotgun (WGS) entry which is preliminary data.</text>
</comment>
<sequence>MGDEGMAPGAECTRQVLVQQPCVDGKLLQALGSVLASLIERYEVCVDQRRDRNDCSLGEQQVCLRLIIKSSDRLHVMQHVAPANRQPEHRFRDIGDRVDSDFTMLLRLESFDTERML</sequence>
<dbReference type="AlphaFoldDB" id="A0A645IH49"/>
<organism evidence="1">
    <name type="scientific">bioreactor metagenome</name>
    <dbReference type="NCBI Taxonomy" id="1076179"/>
    <lineage>
        <taxon>unclassified sequences</taxon>
        <taxon>metagenomes</taxon>
        <taxon>ecological metagenomes</taxon>
    </lineage>
</organism>